<dbReference type="InterPro" id="IPR014710">
    <property type="entry name" value="RmlC-like_jellyroll"/>
</dbReference>
<protein>
    <submittedName>
        <fullName evidence="2">Helix-turn-helix domain-containing protein</fullName>
    </submittedName>
</protein>
<reference evidence="2 3" key="1">
    <citation type="submission" date="2021-05" db="EMBL/GenBank/DDBJ databases">
        <title>Isolation, identification, and the growth promoting effects of Pantoea dispersa strain YSD J2 from the aboveground leaves of Cyperus esculentus L.Var. Sativus.</title>
        <authorList>
            <person name="Wang S."/>
            <person name="Tang X.M."/>
            <person name="Huang Y.N."/>
        </authorList>
    </citation>
    <scope>NUCLEOTIDE SEQUENCE [LARGE SCALE GENOMIC DNA]</scope>
    <source>
        <strain evidence="3">YSD YN2</strain>
    </source>
</reference>
<organism evidence="2 3">
    <name type="scientific">Siccibacter colletis</name>
    <dbReference type="NCBI Taxonomy" id="1505757"/>
    <lineage>
        <taxon>Bacteria</taxon>
        <taxon>Pseudomonadati</taxon>
        <taxon>Pseudomonadota</taxon>
        <taxon>Gammaproteobacteria</taxon>
        <taxon>Enterobacterales</taxon>
        <taxon>Enterobacteriaceae</taxon>
        <taxon>Siccibacter</taxon>
    </lineage>
</organism>
<gene>
    <name evidence="2" type="ORF">KFZ77_11425</name>
</gene>
<dbReference type="InterPro" id="IPR018490">
    <property type="entry name" value="cNMP-bd_dom_sf"/>
</dbReference>
<dbReference type="Pfam" id="PF15977">
    <property type="entry name" value="HTH_46"/>
    <property type="match status" value="1"/>
</dbReference>
<evidence type="ECO:0000313" key="3">
    <source>
        <dbReference type="Proteomes" id="UP001156318"/>
    </source>
</evidence>
<dbReference type="Gene3D" id="2.60.120.10">
    <property type="entry name" value="Jelly Rolls"/>
    <property type="match status" value="1"/>
</dbReference>
<evidence type="ECO:0000313" key="2">
    <source>
        <dbReference type="EMBL" id="UYU30503.1"/>
    </source>
</evidence>
<sequence>MAMKKSQNTYAGDLIEKLSEFLTFRTYPARSRFTFSGHNKQRCYLFRSGQISGFYKETRTQIDRINTPWIAGVAFPDQELLELIFVAETECEVATLTQDEVMALIQKTDSWQLYAGFLQVLSTKLLIHMSQVAAPDTFSMVCNQLLELINEPETIRTSVKVEEYIRSRTQLSRSGVFKVLSRLKEVNAIVIEKGMLIAVNELPDKMP</sequence>
<feature type="domain" description="IprA winged helix-turn-helix" evidence="1">
    <location>
        <begin position="137"/>
        <end position="204"/>
    </location>
</feature>
<keyword evidence="3" id="KW-1185">Reference proteome</keyword>
<dbReference type="Proteomes" id="UP001156318">
    <property type="component" value="Chromosome"/>
</dbReference>
<name>A0ABY6JAG8_9ENTR</name>
<dbReference type="EMBL" id="CP074352">
    <property type="protein sequence ID" value="UYU30503.1"/>
    <property type="molecule type" value="Genomic_DNA"/>
</dbReference>
<dbReference type="SUPFAM" id="SSF51206">
    <property type="entry name" value="cAMP-binding domain-like"/>
    <property type="match status" value="1"/>
</dbReference>
<evidence type="ECO:0000259" key="1">
    <source>
        <dbReference type="Pfam" id="PF15977"/>
    </source>
</evidence>
<proteinExistence type="predicted"/>
<accession>A0ABY6JAG8</accession>
<dbReference type="RefSeq" id="WP_264384248.1">
    <property type="nucleotide sequence ID" value="NZ_CP074352.1"/>
</dbReference>
<dbReference type="InterPro" id="IPR041687">
    <property type="entry name" value="HTH_46"/>
</dbReference>